<reference evidence="3 4" key="1">
    <citation type="submission" date="2018-09" db="EMBL/GenBank/DDBJ databases">
        <title>Whole genome based analysis of evolution and adaptive divergence in Indian and Brazilian strains of Azospirillum brasilense.</title>
        <authorList>
            <person name="Singh C."/>
            <person name="Tripathi A.K."/>
        </authorList>
    </citation>
    <scope>NUCLEOTIDE SEQUENCE [LARGE SCALE GENOMIC DNA]</scope>
    <source>
        <strain evidence="3 4">MTCC4036</strain>
    </source>
</reference>
<feature type="signal peptide" evidence="1">
    <location>
        <begin position="1"/>
        <end position="28"/>
    </location>
</feature>
<organism evidence="3 4">
    <name type="scientific">Azospirillum brasilense</name>
    <dbReference type="NCBI Taxonomy" id="192"/>
    <lineage>
        <taxon>Bacteria</taxon>
        <taxon>Pseudomonadati</taxon>
        <taxon>Pseudomonadota</taxon>
        <taxon>Alphaproteobacteria</taxon>
        <taxon>Rhodospirillales</taxon>
        <taxon>Azospirillaceae</taxon>
        <taxon>Azospirillum</taxon>
    </lineage>
</organism>
<evidence type="ECO:0000256" key="1">
    <source>
        <dbReference type="SAM" id="SignalP"/>
    </source>
</evidence>
<dbReference type="PANTHER" id="PTHR30024">
    <property type="entry name" value="ALIPHATIC SULFONATES-BINDING PROTEIN-RELATED"/>
    <property type="match status" value="1"/>
</dbReference>
<dbReference type="PANTHER" id="PTHR30024:SF21">
    <property type="entry name" value="ABC TRANSPORTER SUBSTRATE-BINDING PROTEIN"/>
    <property type="match status" value="1"/>
</dbReference>
<gene>
    <name evidence="3" type="ORF">D3867_00320</name>
</gene>
<dbReference type="InterPro" id="IPR015168">
    <property type="entry name" value="SsuA/THI5"/>
</dbReference>
<name>A0A4D8PUX0_AZOBR</name>
<accession>A0A4D8PUX0</accession>
<dbReference type="SUPFAM" id="SSF53850">
    <property type="entry name" value="Periplasmic binding protein-like II"/>
    <property type="match status" value="1"/>
</dbReference>
<evidence type="ECO:0000313" key="4">
    <source>
        <dbReference type="Proteomes" id="UP000298596"/>
    </source>
</evidence>
<dbReference type="EMBL" id="CP032330">
    <property type="protein sequence ID" value="QCO00648.1"/>
    <property type="molecule type" value="Genomic_DNA"/>
</dbReference>
<dbReference type="Proteomes" id="UP000298596">
    <property type="component" value="Chromosome"/>
</dbReference>
<evidence type="ECO:0000259" key="2">
    <source>
        <dbReference type="Pfam" id="PF09084"/>
    </source>
</evidence>
<feature type="chain" id="PRO_5020744567" evidence="1">
    <location>
        <begin position="29"/>
        <end position="356"/>
    </location>
</feature>
<dbReference type="AlphaFoldDB" id="A0A4D8PUX0"/>
<proteinExistence type="predicted"/>
<dbReference type="Pfam" id="PF09084">
    <property type="entry name" value="NMT1"/>
    <property type="match status" value="1"/>
</dbReference>
<dbReference type="Gene3D" id="3.40.190.10">
    <property type="entry name" value="Periplasmic binding protein-like II"/>
    <property type="match status" value="2"/>
</dbReference>
<feature type="domain" description="SsuA/THI5-like" evidence="2">
    <location>
        <begin position="66"/>
        <end position="256"/>
    </location>
</feature>
<protein>
    <submittedName>
        <fullName evidence="3">Sulfate ester transporter substrate-binding protein</fullName>
    </submittedName>
</protein>
<sequence length="356" mass="38226">MTTPRWLSAVAGLATLLTSLLATPIATAADLPAVIRLGGQGAGFGKPYGTGLIGTLQAKGFLEEEFRKDNVKVEWTFFNGTGPAINEALANGLLDFANYGGLPNIVGKAGGLRTRILVSYGVGTIYVAARKDAPIASIADLKGRKVAVAKGTINHLSMNRLLLQNGLTEKDVQLVSLTASDQPPALTSGDVDAAFGTLNLLSLRDQGVVRIVADTRGPAQPASFFGALTVIETFADKYPEATRRVVKAYVKAAHWASLEENRGELIDLWSLSGTPRAVLAEELDGQDLKQRNTPLIDTFYRGQYEEAVRFALDNRLIRNSIDLDAWIDPAHLDAALKELGLESFWTPRTADGKPRA</sequence>
<evidence type="ECO:0000313" key="3">
    <source>
        <dbReference type="EMBL" id="QCO00648.1"/>
    </source>
</evidence>
<keyword evidence="1" id="KW-0732">Signal</keyword>